<reference evidence="5 6" key="1">
    <citation type="submission" date="2023-01" db="EMBL/GenBank/DDBJ databases">
        <title>Analysis of 21 Apiospora genomes using comparative genomics revels a genus with tremendous synthesis potential of carbohydrate active enzymes and secondary metabolites.</title>
        <authorList>
            <person name="Sorensen T."/>
        </authorList>
    </citation>
    <scope>NUCLEOTIDE SEQUENCE [LARGE SCALE GENOMIC DNA]</scope>
    <source>
        <strain evidence="5 6">CBS 33761</strain>
    </source>
</reference>
<dbReference type="InterPro" id="IPR002110">
    <property type="entry name" value="Ankyrin_rpt"/>
</dbReference>
<dbReference type="PANTHER" id="PTHR10039:SF15">
    <property type="entry name" value="NACHT DOMAIN-CONTAINING PROTEIN"/>
    <property type="match status" value="1"/>
</dbReference>
<protein>
    <recommendedName>
        <fullName evidence="7">NWD NACHT-NTPase N-terminal domain-containing protein</fullName>
    </recommendedName>
</protein>
<dbReference type="SMART" id="SM00248">
    <property type="entry name" value="ANK"/>
    <property type="match status" value="3"/>
</dbReference>
<dbReference type="InterPro" id="IPR036770">
    <property type="entry name" value="Ankyrin_rpt-contain_sf"/>
</dbReference>
<dbReference type="Pfam" id="PF12796">
    <property type="entry name" value="Ank_2"/>
    <property type="match status" value="1"/>
</dbReference>
<dbReference type="Proteomes" id="UP001444661">
    <property type="component" value="Unassembled WGS sequence"/>
</dbReference>
<evidence type="ECO:0000256" key="1">
    <source>
        <dbReference type="ARBA" id="ARBA00022737"/>
    </source>
</evidence>
<proteinExistence type="predicted"/>
<organism evidence="5 6">
    <name type="scientific">Apiospora rasikravindrae</name>
    <dbReference type="NCBI Taxonomy" id="990691"/>
    <lineage>
        <taxon>Eukaryota</taxon>
        <taxon>Fungi</taxon>
        <taxon>Dikarya</taxon>
        <taxon>Ascomycota</taxon>
        <taxon>Pezizomycotina</taxon>
        <taxon>Sordariomycetes</taxon>
        <taxon>Xylariomycetidae</taxon>
        <taxon>Amphisphaeriales</taxon>
        <taxon>Apiosporaceae</taxon>
        <taxon>Apiospora</taxon>
    </lineage>
</organism>
<dbReference type="Gene3D" id="3.40.50.300">
    <property type="entry name" value="P-loop containing nucleotide triphosphate hydrolases"/>
    <property type="match status" value="1"/>
</dbReference>
<keyword evidence="1" id="KW-0677">Repeat</keyword>
<dbReference type="InterPro" id="IPR056884">
    <property type="entry name" value="NPHP3-like_N"/>
</dbReference>
<gene>
    <name evidence="5" type="ORF">PG993_010703</name>
</gene>
<sequence length="883" mass="98007">MKLHFTPFFPSSPHHTFFVRNAFLLEDQAQVAPTPTKPRCGDPPVAPDSAGPRTLTFARSPNTDAHLPPIITHITPTVPTVSRPDASETTLTGPNGGLSPTATPNHAPPTTPAANPDIWAEAYENFVKREPELATDYKTHLATVSDVATARPTGSLNPDSVKSIVEQLQEKRKEKQWHITFHGKDVKFRAQAEKLAKFFVWCNGIVKNALSAQPYAALAWSGVSILLPLLTSGAAQHESMLLGFDSVNRVLVYWKAYQDTFPGEVGVSDTGAVWNGLVDLYSHVFEFQARVICHLSSAQLARAWQKIAGWNDWEKKASHLASLSNHCKSCTGITLAKEAQRTCDQQLRQMYESRAALQQIFELLEGERKQRRTDRDDQQERALLADLAADHEAYKNFNPPKVEGTCAWFLEDVSFRPWRDSAESGLLWVSAGPGCGKSVLSRSLIDDWQLSTSAATSTVCYFFFKDGDERREHSYDALSAILHQLFIRDLTGKFTSHAFSPHKNYGRGLRATLAELWNILLSCAATPGAGEIVCVLDALDECREDERNTLVGKLHEFFSLTGAASRRTCSLKFFITSRPYDTIERSIGRLLNSSCLRIDGDDHSAAISRDINRVIDAMVPQLIGHLTERDRHRVSERLKAMENRTLLEELPNGHAAAYEKMLDLSYDATYTTVLLRIVLAATRPLSLNEANYALALAVEKSRTKRHSEVELWSEEVDKSLQDTSVAEDSYPFFAYAAEHWPFHYRKQDADGCNKSLEQARNLCRIAGSGKQWMQAHNGYDEWTWSQWTDLALAAYFGLEPLVRAIVASADVVIDADCGDFGTALQAASAAGFSGVVQTLLHHGADTTTACGVYQTPMSAAVRNGHTRVVETLLKERGNEVKIT</sequence>
<evidence type="ECO:0000256" key="2">
    <source>
        <dbReference type="SAM" id="MobiDB-lite"/>
    </source>
</evidence>
<name>A0ABR1SEF3_9PEZI</name>
<dbReference type="EMBL" id="JAQQWK010000010">
    <property type="protein sequence ID" value="KAK8029412.1"/>
    <property type="molecule type" value="Genomic_DNA"/>
</dbReference>
<evidence type="ECO:0008006" key="7">
    <source>
        <dbReference type="Google" id="ProtNLM"/>
    </source>
</evidence>
<comment type="caution">
    <text evidence="5">The sequence shown here is derived from an EMBL/GenBank/DDBJ whole genome shotgun (WGS) entry which is preliminary data.</text>
</comment>
<dbReference type="Pfam" id="PF24883">
    <property type="entry name" value="NPHP3_N"/>
    <property type="match status" value="1"/>
</dbReference>
<evidence type="ECO:0000259" key="3">
    <source>
        <dbReference type="Pfam" id="PF17100"/>
    </source>
</evidence>
<dbReference type="Gene3D" id="1.25.40.20">
    <property type="entry name" value="Ankyrin repeat-containing domain"/>
    <property type="match status" value="1"/>
</dbReference>
<feature type="region of interest" description="Disordered" evidence="2">
    <location>
        <begin position="75"/>
        <end position="112"/>
    </location>
</feature>
<accession>A0ABR1SEF3</accession>
<dbReference type="SUPFAM" id="SSF48403">
    <property type="entry name" value="Ankyrin repeat"/>
    <property type="match status" value="1"/>
</dbReference>
<dbReference type="Pfam" id="PF17100">
    <property type="entry name" value="NACHT_N"/>
    <property type="match status" value="1"/>
</dbReference>
<keyword evidence="6" id="KW-1185">Reference proteome</keyword>
<feature type="domain" description="Nephrocystin 3-like N-terminal" evidence="4">
    <location>
        <begin position="404"/>
        <end position="578"/>
    </location>
</feature>
<feature type="domain" description="NWD NACHT-NTPase N-terminal" evidence="3">
    <location>
        <begin position="118"/>
        <end position="319"/>
    </location>
</feature>
<dbReference type="PANTHER" id="PTHR10039">
    <property type="entry name" value="AMELOGENIN"/>
    <property type="match status" value="1"/>
</dbReference>
<dbReference type="InterPro" id="IPR027417">
    <property type="entry name" value="P-loop_NTPase"/>
</dbReference>
<dbReference type="InterPro" id="IPR031359">
    <property type="entry name" value="NACHT_N"/>
</dbReference>
<evidence type="ECO:0000259" key="4">
    <source>
        <dbReference type="Pfam" id="PF24883"/>
    </source>
</evidence>
<evidence type="ECO:0000313" key="6">
    <source>
        <dbReference type="Proteomes" id="UP001444661"/>
    </source>
</evidence>
<evidence type="ECO:0000313" key="5">
    <source>
        <dbReference type="EMBL" id="KAK8029412.1"/>
    </source>
</evidence>